<proteinExistence type="predicted"/>
<evidence type="ECO:0000256" key="2">
    <source>
        <dbReference type="SAM" id="Phobius"/>
    </source>
</evidence>
<dbReference type="PRINTS" id="PR00625">
    <property type="entry name" value="JDOMAIN"/>
</dbReference>
<keyword evidence="1" id="KW-0143">Chaperone</keyword>
<keyword evidence="2" id="KW-0472">Membrane</keyword>
<dbReference type="Pfam" id="PF00226">
    <property type="entry name" value="DnaJ"/>
    <property type="match status" value="1"/>
</dbReference>
<keyword evidence="5" id="KW-1185">Reference proteome</keyword>
<dbReference type="STRING" id="743788.S8E203"/>
<evidence type="ECO:0000259" key="3">
    <source>
        <dbReference type="PROSITE" id="PS50076"/>
    </source>
</evidence>
<dbReference type="PANTHER" id="PTHR44157">
    <property type="entry name" value="DNAJ HOMOLOG SUBFAMILY C MEMBER 11"/>
    <property type="match status" value="1"/>
</dbReference>
<keyword evidence="2" id="KW-1133">Transmembrane helix</keyword>
<dbReference type="InterPro" id="IPR055225">
    <property type="entry name" value="DNAJC11-like_beta-barrel"/>
</dbReference>
<dbReference type="AlphaFoldDB" id="S8E203"/>
<dbReference type="GO" id="GO:0042407">
    <property type="term" value="P:cristae formation"/>
    <property type="evidence" value="ECO:0007669"/>
    <property type="project" value="TreeGrafter"/>
</dbReference>
<evidence type="ECO:0000313" key="4">
    <source>
        <dbReference type="EMBL" id="EPS97443.1"/>
    </source>
</evidence>
<dbReference type="SMART" id="SM00271">
    <property type="entry name" value="DnaJ"/>
    <property type="match status" value="1"/>
</dbReference>
<dbReference type="FunCoup" id="S8E203">
    <property type="interactions" value="293"/>
</dbReference>
<dbReference type="InParanoid" id="S8E203"/>
<dbReference type="Gene3D" id="1.10.287.110">
    <property type="entry name" value="DnaJ domain"/>
    <property type="match status" value="1"/>
</dbReference>
<protein>
    <recommendedName>
        <fullName evidence="3">J domain-containing protein</fullName>
    </recommendedName>
</protein>
<dbReference type="EMBL" id="KE504176">
    <property type="protein sequence ID" value="EPS97443.1"/>
    <property type="molecule type" value="Genomic_DNA"/>
</dbReference>
<feature type="transmembrane region" description="Helical" evidence="2">
    <location>
        <begin position="440"/>
        <end position="460"/>
    </location>
</feature>
<keyword evidence="2" id="KW-0812">Transmembrane</keyword>
<organism evidence="4 5">
    <name type="scientific">Fomitopsis schrenkii</name>
    <name type="common">Brown rot fungus</name>
    <dbReference type="NCBI Taxonomy" id="2126942"/>
    <lineage>
        <taxon>Eukaryota</taxon>
        <taxon>Fungi</taxon>
        <taxon>Dikarya</taxon>
        <taxon>Basidiomycota</taxon>
        <taxon>Agaricomycotina</taxon>
        <taxon>Agaricomycetes</taxon>
        <taxon>Polyporales</taxon>
        <taxon>Fomitopsis</taxon>
    </lineage>
</organism>
<feature type="domain" description="J" evidence="3">
    <location>
        <begin position="20"/>
        <end position="88"/>
    </location>
</feature>
<dbReference type="Pfam" id="PF11875">
    <property type="entry name" value="DnaJ-like_C11_C"/>
    <property type="match status" value="1"/>
</dbReference>
<evidence type="ECO:0000256" key="1">
    <source>
        <dbReference type="ARBA" id="ARBA00023186"/>
    </source>
</evidence>
<dbReference type="Pfam" id="PF22774">
    <property type="entry name" value="DNAJC11_beta-barrel"/>
    <property type="match status" value="1"/>
</dbReference>
<dbReference type="PROSITE" id="PS50076">
    <property type="entry name" value="DNAJ_2"/>
    <property type="match status" value="1"/>
</dbReference>
<dbReference type="OrthoDB" id="10248838at2759"/>
<dbReference type="InterPro" id="IPR024586">
    <property type="entry name" value="DnaJ-like_C11_C"/>
</dbReference>
<accession>S8E203</accession>
<gene>
    <name evidence="4" type="ORF">FOMPIDRAFT_160083</name>
</gene>
<evidence type="ECO:0000313" key="5">
    <source>
        <dbReference type="Proteomes" id="UP000015241"/>
    </source>
</evidence>
<dbReference type="GO" id="GO:0005739">
    <property type="term" value="C:mitochondrion"/>
    <property type="evidence" value="ECO:0007669"/>
    <property type="project" value="GOC"/>
</dbReference>
<reference evidence="4 5" key="1">
    <citation type="journal article" date="2012" name="Science">
        <title>The Paleozoic origin of enzymatic lignin decomposition reconstructed from 31 fungal genomes.</title>
        <authorList>
            <person name="Floudas D."/>
            <person name="Binder M."/>
            <person name="Riley R."/>
            <person name="Barry K."/>
            <person name="Blanchette R.A."/>
            <person name="Henrissat B."/>
            <person name="Martinez A.T."/>
            <person name="Otillar R."/>
            <person name="Spatafora J.W."/>
            <person name="Yadav J.S."/>
            <person name="Aerts A."/>
            <person name="Benoit I."/>
            <person name="Boyd A."/>
            <person name="Carlson A."/>
            <person name="Copeland A."/>
            <person name="Coutinho P.M."/>
            <person name="de Vries R.P."/>
            <person name="Ferreira P."/>
            <person name="Findley K."/>
            <person name="Foster B."/>
            <person name="Gaskell J."/>
            <person name="Glotzer D."/>
            <person name="Gorecki P."/>
            <person name="Heitman J."/>
            <person name="Hesse C."/>
            <person name="Hori C."/>
            <person name="Igarashi K."/>
            <person name="Jurgens J.A."/>
            <person name="Kallen N."/>
            <person name="Kersten P."/>
            <person name="Kohler A."/>
            <person name="Kuees U."/>
            <person name="Kumar T.K.A."/>
            <person name="Kuo A."/>
            <person name="LaButti K."/>
            <person name="Larrondo L.F."/>
            <person name="Lindquist E."/>
            <person name="Ling A."/>
            <person name="Lombard V."/>
            <person name="Lucas S."/>
            <person name="Lundell T."/>
            <person name="Martin R."/>
            <person name="McLaughlin D.J."/>
            <person name="Morgenstern I."/>
            <person name="Morin E."/>
            <person name="Murat C."/>
            <person name="Nagy L.G."/>
            <person name="Nolan M."/>
            <person name="Ohm R.A."/>
            <person name="Patyshakuliyeva A."/>
            <person name="Rokas A."/>
            <person name="Ruiz-Duenas F.J."/>
            <person name="Sabat G."/>
            <person name="Salamov A."/>
            <person name="Samejima M."/>
            <person name="Schmutz J."/>
            <person name="Slot J.C."/>
            <person name="St John F."/>
            <person name="Stenlid J."/>
            <person name="Sun H."/>
            <person name="Sun S."/>
            <person name="Syed K."/>
            <person name="Tsang A."/>
            <person name="Wiebenga A."/>
            <person name="Young D."/>
            <person name="Pisabarro A."/>
            <person name="Eastwood D.C."/>
            <person name="Martin F."/>
            <person name="Cullen D."/>
            <person name="Grigoriev I.V."/>
            <person name="Hibbett D.S."/>
        </authorList>
    </citation>
    <scope>NUCLEOTIDE SEQUENCE</scope>
    <source>
        <strain evidence="5">FP-58527</strain>
    </source>
</reference>
<dbReference type="eggNOG" id="KOG0718">
    <property type="taxonomic scope" value="Eukaryota"/>
</dbReference>
<dbReference type="InterPro" id="IPR052243">
    <property type="entry name" value="Mito_inner_membrane_organizer"/>
</dbReference>
<name>S8E203_FOMSC</name>
<dbReference type="HOGENOM" id="CLU_019611_0_1_1"/>
<dbReference type="Proteomes" id="UP000015241">
    <property type="component" value="Unassembled WGS sequence"/>
</dbReference>
<dbReference type="InterPro" id="IPR001623">
    <property type="entry name" value="DnaJ_domain"/>
</dbReference>
<dbReference type="PANTHER" id="PTHR44157:SF1">
    <property type="entry name" value="DNAJ HOMOLOG SUBFAMILY C MEMBER 11"/>
    <property type="match status" value="1"/>
</dbReference>
<sequence>MPSTAGEDGGIPGSSHEREYLYTVLNLPKTASDQEVRERYRQLSMLFHPDRHQVENTKATATKRFLEVQKAYEVLCDPVRRRAYDLLGPQGLQVTRKFDLADVPESELDKFLLEQNREIRNEGPENLVQSESRIIAEIDASSLFDDDINNYSAQAPGRLERLKNSLEDVRQTGLSFRHKFQQRINDKTTFVLSDRVNVRTATGRSGPVRLGLLGTVSHQFSPRLNFEATVSFLQMTLLSTKTTYQDDDFTLTCQVNPPRTLFWFLSGFASPPGPVTIAYSRRLSNKSPMEGTVMFQTTSMGPAVAVVLSSARIFDHTPEAGVPPAFLGSGPPLRPPSHSGIAVGSTYWEVQFSLASLLSGINAEWGVVLAEIGMRLKTGVQLGLSGLSWSFGGEWRRGQNAVGSSVACNLEGVVFRLDMSYLGQTLNLPIVLSHDREPALALWTTAVPSAALALTYIFVLRPRHRRERLRFFRDARRALHEEKVELQRETKETVHLLQDIAKRHMDAERECDGLVILESLYGPLERDEAAEGLDLDVTVALQALVNRSQLYIPGRRSKAGLQGFYDPVPGVAKVLRIRYTFRGSLHYAEIADWLPVVLPLEEHLVD</sequence>
<dbReference type="SUPFAM" id="SSF46565">
    <property type="entry name" value="Chaperone J-domain"/>
    <property type="match status" value="1"/>
</dbReference>
<dbReference type="InterPro" id="IPR036869">
    <property type="entry name" value="J_dom_sf"/>
</dbReference>
<dbReference type="CDD" id="cd06257">
    <property type="entry name" value="DnaJ"/>
    <property type="match status" value="1"/>
</dbReference>